<dbReference type="EMBL" id="HG994591">
    <property type="protein sequence ID" value="CAF2817810.1"/>
    <property type="molecule type" value="Genomic_DNA"/>
</dbReference>
<evidence type="ECO:0000313" key="2">
    <source>
        <dbReference type="Proteomes" id="UP000675881"/>
    </source>
</evidence>
<evidence type="ECO:0000313" key="1">
    <source>
        <dbReference type="EMBL" id="CAF2817810.1"/>
    </source>
</evidence>
<gene>
    <name evidence="1" type="ORF">LSAA_3735</name>
</gene>
<dbReference type="AlphaFoldDB" id="A0A7R8CGS0"/>
<reference evidence="1" key="1">
    <citation type="submission" date="2021-02" db="EMBL/GenBank/DDBJ databases">
        <authorList>
            <person name="Bekaert M."/>
        </authorList>
    </citation>
    <scope>NUCLEOTIDE SEQUENCE</scope>
    <source>
        <strain evidence="1">IoA-00</strain>
    </source>
</reference>
<accession>A0A7R8CGS0</accession>
<protein>
    <submittedName>
        <fullName evidence="1">(salmon louse) hypothetical protein</fullName>
    </submittedName>
</protein>
<keyword evidence="2" id="KW-1185">Reference proteome</keyword>
<dbReference type="Proteomes" id="UP000675881">
    <property type="component" value="Chromosome 12"/>
</dbReference>
<sequence length="146" mass="17234">MRNSMSQEKEQTLAGSQITVHTRRILYKNSPMILNEKFTLFKKRKTIEFDLYLPCDSPETSEVLETVMVTESSVVTDFFKGQFEKIELSHHLLRHEYADAFFFGILILDDFLNMRVSTPNYSHICDPLKSWMNSNMVFLDDYNYCH</sequence>
<organism evidence="1 2">
    <name type="scientific">Lepeophtheirus salmonis</name>
    <name type="common">Salmon louse</name>
    <name type="synonym">Caligus salmonis</name>
    <dbReference type="NCBI Taxonomy" id="72036"/>
    <lineage>
        <taxon>Eukaryota</taxon>
        <taxon>Metazoa</taxon>
        <taxon>Ecdysozoa</taxon>
        <taxon>Arthropoda</taxon>
        <taxon>Crustacea</taxon>
        <taxon>Multicrustacea</taxon>
        <taxon>Hexanauplia</taxon>
        <taxon>Copepoda</taxon>
        <taxon>Siphonostomatoida</taxon>
        <taxon>Caligidae</taxon>
        <taxon>Lepeophtheirus</taxon>
    </lineage>
</organism>
<name>A0A7R8CGS0_LEPSM</name>
<proteinExistence type="predicted"/>